<organism evidence="1 2">
    <name type="scientific">Bacillus atrophaeus (strain 1942)</name>
    <dbReference type="NCBI Taxonomy" id="720555"/>
    <lineage>
        <taxon>Bacteria</taxon>
        <taxon>Bacillati</taxon>
        <taxon>Bacillota</taxon>
        <taxon>Bacilli</taxon>
        <taxon>Bacillales</taxon>
        <taxon>Bacillaceae</taxon>
        <taxon>Bacillus</taxon>
    </lineage>
</organism>
<dbReference type="InterPro" id="IPR037208">
    <property type="entry name" value="Spo0E-like_sf"/>
</dbReference>
<reference evidence="1 2" key="1">
    <citation type="journal article" date="2011" name="Front. Microbiol.">
        <title>Genomic signatures of strain selection and enhancement in Bacillus atrophaeus var. globigii, a historical biowarfare simulant.</title>
        <authorList>
            <person name="Gibbons H.S."/>
            <person name="Broomall S.M."/>
            <person name="McNew L.A."/>
            <person name="Daligault H."/>
            <person name="Chapman C."/>
            <person name="Bruce D."/>
            <person name="Karavis M."/>
            <person name="Krepps M."/>
            <person name="McGregor P.A."/>
            <person name="Hong C."/>
            <person name="Park K.H."/>
            <person name="Akmal A."/>
            <person name="Feldman A."/>
            <person name="Lin J.S."/>
            <person name="Chang W.E."/>
            <person name="Higgs B.W."/>
            <person name="Demirev P."/>
            <person name="Lindquist J."/>
            <person name="Liem A."/>
            <person name="Fochler E."/>
            <person name="Read T.D."/>
            <person name="Tapia R."/>
            <person name="Johnson S."/>
            <person name="Bishop-Lilly K.A."/>
            <person name="Detter C."/>
            <person name="Han C."/>
            <person name="Sozhamannan S."/>
            <person name="Rosenzweig C.N."/>
            <person name="Skowronski E.W."/>
        </authorList>
    </citation>
    <scope>NUCLEOTIDE SEQUENCE [LARGE SCALE GENOMIC DNA]</scope>
    <source>
        <strain evidence="1 2">1942</strain>
    </source>
</reference>
<evidence type="ECO:0000313" key="1">
    <source>
        <dbReference type="EMBL" id="ADP31694.1"/>
    </source>
</evidence>
<evidence type="ECO:0000313" key="2">
    <source>
        <dbReference type="Proteomes" id="UP000006867"/>
    </source>
</evidence>
<dbReference type="Proteomes" id="UP000006867">
    <property type="component" value="Chromosome"/>
</dbReference>
<dbReference type="SUPFAM" id="SSF140500">
    <property type="entry name" value="BAS1536-like"/>
    <property type="match status" value="1"/>
</dbReference>
<dbReference type="GeneID" id="92916424"/>
<dbReference type="RefSeq" id="WP_003327511.1">
    <property type="nucleotide sequence ID" value="NC_014639.1"/>
</dbReference>
<accession>A0ABM5LVD9</accession>
<sequence length="70" mass="8164">MNSILFRPELWSDFVISEAEQKELLKNIEITREKMILSAVKKGRIHPDTIRLSEALDVLLNQYHADRKGD</sequence>
<dbReference type="InterPro" id="IPR018540">
    <property type="entry name" value="Spo0E-like"/>
</dbReference>
<keyword evidence="2" id="KW-1185">Reference proteome</keyword>
<dbReference type="Pfam" id="PF09388">
    <property type="entry name" value="SpoOE-like"/>
    <property type="match status" value="1"/>
</dbReference>
<gene>
    <name evidence="1" type="ordered locus">BATR1942_03700</name>
</gene>
<protein>
    <recommendedName>
        <fullName evidence="3">Aspartyl-phosphate phosphatase Spo0E family protein</fullName>
    </recommendedName>
</protein>
<dbReference type="EMBL" id="CP002207">
    <property type="protein sequence ID" value="ADP31694.1"/>
    <property type="molecule type" value="Genomic_DNA"/>
</dbReference>
<dbReference type="Gene3D" id="4.10.280.10">
    <property type="entry name" value="Helix-loop-helix DNA-binding domain"/>
    <property type="match status" value="1"/>
</dbReference>
<dbReference type="InterPro" id="IPR036638">
    <property type="entry name" value="HLH_DNA-bd_sf"/>
</dbReference>
<name>A0ABM5LVD9_BACA1</name>
<evidence type="ECO:0008006" key="3">
    <source>
        <dbReference type="Google" id="ProtNLM"/>
    </source>
</evidence>
<proteinExistence type="predicted"/>